<dbReference type="ExpressionAtlas" id="A0A2K3NET5">
    <property type="expression patterns" value="baseline"/>
</dbReference>
<dbReference type="GO" id="GO:0005783">
    <property type="term" value="C:endoplasmic reticulum"/>
    <property type="evidence" value="ECO:0007669"/>
    <property type="project" value="TreeGrafter"/>
</dbReference>
<evidence type="ECO:0000259" key="1">
    <source>
        <dbReference type="Pfam" id="PF20428"/>
    </source>
</evidence>
<feature type="non-terminal residue" evidence="2">
    <location>
        <position position="207"/>
    </location>
</feature>
<dbReference type="PANTHER" id="PTHR45923">
    <property type="entry name" value="PROTEIN SEY1"/>
    <property type="match status" value="1"/>
</dbReference>
<evidence type="ECO:0000313" key="3">
    <source>
        <dbReference type="Proteomes" id="UP000236291"/>
    </source>
</evidence>
<proteinExistence type="predicted"/>
<name>A0A2K3NET5_TRIPR</name>
<accession>A0A2K3NET5</accession>
<dbReference type="Proteomes" id="UP000236291">
    <property type="component" value="Unassembled WGS sequence"/>
</dbReference>
<reference evidence="2 3" key="1">
    <citation type="journal article" date="2014" name="Am. J. Bot.">
        <title>Genome assembly and annotation for red clover (Trifolium pratense; Fabaceae).</title>
        <authorList>
            <person name="Istvanek J."/>
            <person name="Jaros M."/>
            <person name="Krenek A."/>
            <person name="Repkova J."/>
        </authorList>
    </citation>
    <scope>NUCLEOTIDE SEQUENCE [LARGE SCALE GENOMIC DNA]</scope>
    <source>
        <strain evidence="3">cv. Tatra</strain>
        <tissue evidence="2">Young leaves</tissue>
    </source>
</reference>
<dbReference type="GO" id="GO:0003924">
    <property type="term" value="F:GTPase activity"/>
    <property type="evidence" value="ECO:0007669"/>
    <property type="project" value="TreeGrafter"/>
</dbReference>
<organism evidence="2 3">
    <name type="scientific">Trifolium pratense</name>
    <name type="common">Red clover</name>
    <dbReference type="NCBI Taxonomy" id="57577"/>
    <lineage>
        <taxon>Eukaryota</taxon>
        <taxon>Viridiplantae</taxon>
        <taxon>Streptophyta</taxon>
        <taxon>Embryophyta</taxon>
        <taxon>Tracheophyta</taxon>
        <taxon>Spermatophyta</taxon>
        <taxon>Magnoliopsida</taxon>
        <taxon>eudicotyledons</taxon>
        <taxon>Gunneridae</taxon>
        <taxon>Pentapetalae</taxon>
        <taxon>rosids</taxon>
        <taxon>fabids</taxon>
        <taxon>Fabales</taxon>
        <taxon>Fabaceae</taxon>
        <taxon>Papilionoideae</taxon>
        <taxon>50 kb inversion clade</taxon>
        <taxon>NPAAA clade</taxon>
        <taxon>Hologalegina</taxon>
        <taxon>IRL clade</taxon>
        <taxon>Trifolieae</taxon>
        <taxon>Trifolium</taxon>
    </lineage>
</organism>
<sequence>NYIILQKQLAKALAEPVESLFKEGGKDTWLSIRNLLIRETEAAVSEFLDRIAGFELEKEETVEQIQQILRDRARKVVEDKAREGAGKVLSLMKDRFFALFRYDNDSLLRVWTQDEDIGAITRDALSASLKLLSNLAAIRLEEKPDNIDSVLYSLLSAASSSVDPLASSTWEEVSPEDTLISPVECMSLWTQFEGEIKDPVEQAMEAQ</sequence>
<dbReference type="AlphaFoldDB" id="A0A2K3NET5"/>
<dbReference type="GO" id="GO:0016320">
    <property type="term" value="P:endoplasmic reticulum membrane fusion"/>
    <property type="evidence" value="ECO:0007669"/>
    <property type="project" value="TreeGrafter"/>
</dbReference>
<reference evidence="2 3" key="2">
    <citation type="journal article" date="2017" name="Front. Plant Sci.">
        <title>Gene Classification and Mining of Molecular Markers Useful in Red Clover (Trifolium pratense) Breeding.</title>
        <authorList>
            <person name="Istvanek J."/>
            <person name="Dluhosova J."/>
            <person name="Dluhos P."/>
            <person name="Patkova L."/>
            <person name="Nedelnik J."/>
            <person name="Repkova J."/>
        </authorList>
    </citation>
    <scope>NUCLEOTIDE SEQUENCE [LARGE SCALE GENOMIC DNA]</scope>
    <source>
        <strain evidence="3">cv. Tatra</strain>
        <tissue evidence="2">Young leaves</tissue>
    </source>
</reference>
<dbReference type="EMBL" id="ASHM01020240">
    <property type="protein sequence ID" value="PNY01543.1"/>
    <property type="molecule type" value="Genomic_DNA"/>
</dbReference>
<comment type="caution">
    <text evidence="2">The sequence shown here is derived from an EMBL/GenBank/DDBJ whole genome shotgun (WGS) entry which is preliminary data.</text>
</comment>
<protein>
    <submittedName>
        <fullName evidence="2">Protein root hair defective 3</fullName>
    </submittedName>
</protein>
<evidence type="ECO:0000313" key="2">
    <source>
        <dbReference type="EMBL" id="PNY01543.1"/>
    </source>
</evidence>
<feature type="domain" description="Sey1/RHD3-like three-helix bundle" evidence="1">
    <location>
        <begin position="5"/>
        <end position="197"/>
    </location>
</feature>
<dbReference type="InterPro" id="IPR008803">
    <property type="entry name" value="RHD3/Sey1"/>
</dbReference>
<dbReference type="Pfam" id="PF20428">
    <property type="entry name" value="Sey1_3HB"/>
    <property type="match status" value="1"/>
</dbReference>
<feature type="non-terminal residue" evidence="2">
    <location>
        <position position="1"/>
    </location>
</feature>
<dbReference type="STRING" id="57577.A0A2K3NET5"/>
<dbReference type="InterPro" id="IPR046758">
    <property type="entry name" value="Sey1/RHD3-like_3HB"/>
</dbReference>
<dbReference type="PANTHER" id="PTHR45923:SF20">
    <property type="entry name" value="PROTEIN ROOT HAIR DEFECTIVE 3 HOMOLOG 2"/>
    <property type="match status" value="1"/>
</dbReference>
<gene>
    <name evidence="2" type="ORF">L195_g024843</name>
</gene>